<dbReference type="EMBL" id="VSRR010000866">
    <property type="protein sequence ID" value="MPC20383.1"/>
    <property type="molecule type" value="Genomic_DNA"/>
</dbReference>
<comment type="caution">
    <text evidence="1">The sequence shown here is derived from an EMBL/GenBank/DDBJ whole genome shotgun (WGS) entry which is preliminary data.</text>
</comment>
<dbReference type="Proteomes" id="UP000324222">
    <property type="component" value="Unassembled WGS sequence"/>
</dbReference>
<dbReference type="AlphaFoldDB" id="A0A5B7DGU3"/>
<sequence>MFTKWLMVVPFAKIKGFGCGRPFRCASGQRSRQESPSVPVSFTLRSKTPPYTTTTTMTTTLTPECPAGKRSIIPSYYQLLPADLLSGIT</sequence>
<evidence type="ECO:0000313" key="1">
    <source>
        <dbReference type="EMBL" id="MPC20383.1"/>
    </source>
</evidence>
<accession>A0A5B7DGU3</accession>
<reference evidence="1 2" key="1">
    <citation type="submission" date="2019-05" db="EMBL/GenBank/DDBJ databases">
        <title>Another draft genome of Portunus trituberculatus and its Hox gene families provides insights of decapod evolution.</title>
        <authorList>
            <person name="Jeong J.-H."/>
            <person name="Song I."/>
            <person name="Kim S."/>
            <person name="Choi T."/>
            <person name="Kim D."/>
            <person name="Ryu S."/>
            <person name="Kim W."/>
        </authorList>
    </citation>
    <scope>NUCLEOTIDE SEQUENCE [LARGE SCALE GENOMIC DNA]</scope>
    <source>
        <tissue evidence="1">Muscle</tissue>
    </source>
</reference>
<gene>
    <name evidence="1" type="ORF">E2C01_013325</name>
</gene>
<proteinExistence type="predicted"/>
<evidence type="ECO:0000313" key="2">
    <source>
        <dbReference type="Proteomes" id="UP000324222"/>
    </source>
</evidence>
<protein>
    <submittedName>
        <fullName evidence="1">Uncharacterized protein</fullName>
    </submittedName>
</protein>
<keyword evidence="2" id="KW-1185">Reference proteome</keyword>
<name>A0A5B7DGU3_PORTR</name>
<organism evidence="1 2">
    <name type="scientific">Portunus trituberculatus</name>
    <name type="common">Swimming crab</name>
    <name type="synonym">Neptunus trituberculatus</name>
    <dbReference type="NCBI Taxonomy" id="210409"/>
    <lineage>
        <taxon>Eukaryota</taxon>
        <taxon>Metazoa</taxon>
        <taxon>Ecdysozoa</taxon>
        <taxon>Arthropoda</taxon>
        <taxon>Crustacea</taxon>
        <taxon>Multicrustacea</taxon>
        <taxon>Malacostraca</taxon>
        <taxon>Eumalacostraca</taxon>
        <taxon>Eucarida</taxon>
        <taxon>Decapoda</taxon>
        <taxon>Pleocyemata</taxon>
        <taxon>Brachyura</taxon>
        <taxon>Eubrachyura</taxon>
        <taxon>Portunoidea</taxon>
        <taxon>Portunidae</taxon>
        <taxon>Portuninae</taxon>
        <taxon>Portunus</taxon>
    </lineage>
</organism>